<dbReference type="OrthoDB" id="5791247at2759"/>
<reference evidence="1 2" key="1">
    <citation type="submission" date="2018-11" db="EMBL/GenBank/DDBJ databases">
        <authorList>
            <consortium name="Pathogen Informatics"/>
        </authorList>
    </citation>
    <scope>NUCLEOTIDE SEQUENCE [LARGE SCALE GENOMIC DNA]</scope>
</reference>
<sequence length="169" mass="19470">MPAKYMDEWPKKKAPPFNEIEAGRLVALYCENYDHYHGKTKCGKNIVSDKQRLLKVWTKEISSLGYAVRTKDQIEEKIRNEVKKVKKYLKHVKEKSNRKTVDGKERVWKLPLYLDPLVDLIAHLGPEHDVAGAAFVQKRPVFNVQRHDFDMTGAAKQLLTTAQGKLPTV</sequence>
<evidence type="ECO:0000313" key="1">
    <source>
        <dbReference type="EMBL" id="VDK74215.1"/>
    </source>
</evidence>
<name>A0A3P6T1D9_CYLGO</name>
<protein>
    <submittedName>
        <fullName evidence="1">Uncharacterized protein</fullName>
    </submittedName>
</protein>
<gene>
    <name evidence="1" type="ORF">CGOC_LOCUS7008</name>
</gene>
<dbReference type="EMBL" id="UYRV01023766">
    <property type="protein sequence ID" value="VDK74215.1"/>
    <property type="molecule type" value="Genomic_DNA"/>
</dbReference>
<accession>A0A3P6T1D9</accession>
<keyword evidence="2" id="KW-1185">Reference proteome</keyword>
<dbReference type="AlphaFoldDB" id="A0A3P6T1D9"/>
<evidence type="ECO:0000313" key="2">
    <source>
        <dbReference type="Proteomes" id="UP000271889"/>
    </source>
</evidence>
<dbReference type="Proteomes" id="UP000271889">
    <property type="component" value="Unassembled WGS sequence"/>
</dbReference>
<proteinExistence type="predicted"/>
<organism evidence="1 2">
    <name type="scientific">Cylicostephanus goldi</name>
    <name type="common">Nematode worm</name>
    <dbReference type="NCBI Taxonomy" id="71465"/>
    <lineage>
        <taxon>Eukaryota</taxon>
        <taxon>Metazoa</taxon>
        <taxon>Ecdysozoa</taxon>
        <taxon>Nematoda</taxon>
        <taxon>Chromadorea</taxon>
        <taxon>Rhabditida</taxon>
        <taxon>Rhabditina</taxon>
        <taxon>Rhabditomorpha</taxon>
        <taxon>Strongyloidea</taxon>
        <taxon>Strongylidae</taxon>
        <taxon>Cylicostephanus</taxon>
    </lineage>
</organism>